<protein>
    <submittedName>
        <fullName evidence="1">Uncharacterized protein</fullName>
    </submittedName>
</protein>
<keyword evidence="2" id="KW-1185">Reference proteome</keyword>
<gene>
    <name evidence="1" type="ORF">CCY01nite_20850</name>
</gene>
<dbReference type="EMBL" id="BKAU01000001">
    <property type="protein sequence ID" value="GEP95825.1"/>
    <property type="molecule type" value="Genomic_DNA"/>
</dbReference>
<sequence length="392" mass="45508">MDKLHQLVVQQLGPRSLQNDANVLAAYLRQIQEQRQLMTRALLDATCSNDDKDGKRIMVRQHQAALTRLLDSIYYYISIHRSTSWQRPQQEPDLIMDFYLQVEENLQDVMIGLEQHFSEFMEMDKPLPFSYAVLARKQLALRLKEVDWLARAPALEHALVALIFRPVRELINNANDRITFRELFYHRDLLSQLVQLTTLDLVPVDRFSWQVHYILQHMNFNTLEYYLYCTERIRTKLQQYKKLTDRIACLKWFIREVKGIPPGMNGSGLDMTQPPVSRQLLRWLEDEKQYLQELHAASREARILTNLTLPQLTLLVRLFVDEGIIASTSTEQVLRFVASVLTANQAGAATGDNFEARYHHPALATIQSCKATIARLAARLQEYEISLHAYAG</sequence>
<dbReference type="RefSeq" id="WP_146860449.1">
    <property type="nucleotide sequence ID" value="NZ_BKAU01000001.1"/>
</dbReference>
<accession>A0A512RJG9</accession>
<dbReference type="AlphaFoldDB" id="A0A512RJG9"/>
<reference evidence="1 2" key="1">
    <citation type="submission" date="2019-07" db="EMBL/GenBank/DDBJ databases">
        <title>Whole genome shotgun sequence of Chitinophaga cymbidii NBRC 109752.</title>
        <authorList>
            <person name="Hosoyama A."/>
            <person name="Uohara A."/>
            <person name="Ohji S."/>
            <person name="Ichikawa N."/>
        </authorList>
    </citation>
    <scope>NUCLEOTIDE SEQUENCE [LARGE SCALE GENOMIC DNA]</scope>
    <source>
        <strain evidence="1 2">NBRC 109752</strain>
    </source>
</reference>
<dbReference type="Proteomes" id="UP000321436">
    <property type="component" value="Unassembled WGS sequence"/>
</dbReference>
<dbReference type="OrthoDB" id="637723at2"/>
<evidence type="ECO:0000313" key="1">
    <source>
        <dbReference type="EMBL" id="GEP95825.1"/>
    </source>
</evidence>
<comment type="caution">
    <text evidence="1">The sequence shown here is derived from an EMBL/GenBank/DDBJ whole genome shotgun (WGS) entry which is preliminary data.</text>
</comment>
<proteinExistence type="predicted"/>
<name>A0A512RJG9_9BACT</name>
<evidence type="ECO:0000313" key="2">
    <source>
        <dbReference type="Proteomes" id="UP000321436"/>
    </source>
</evidence>
<organism evidence="1 2">
    <name type="scientific">Chitinophaga cymbidii</name>
    <dbReference type="NCBI Taxonomy" id="1096750"/>
    <lineage>
        <taxon>Bacteria</taxon>
        <taxon>Pseudomonadati</taxon>
        <taxon>Bacteroidota</taxon>
        <taxon>Chitinophagia</taxon>
        <taxon>Chitinophagales</taxon>
        <taxon>Chitinophagaceae</taxon>
        <taxon>Chitinophaga</taxon>
    </lineage>
</organism>